<dbReference type="Proteomes" id="UP000598174">
    <property type="component" value="Unassembled WGS sequence"/>
</dbReference>
<dbReference type="EMBL" id="BOMM01000049">
    <property type="protein sequence ID" value="GIE13402.1"/>
    <property type="molecule type" value="Genomic_DNA"/>
</dbReference>
<dbReference type="InterPro" id="IPR056411">
    <property type="entry name" value="CysS_C"/>
</dbReference>
<protein>
    <recommendedName>
        <fullName evidence="6">DUF308 domain-containing protein</fullName>
    </recommendedName>
</protein>
<reference evidence="4" key="1">
    <citation type="submission" date="2021-01" db="EMBL/GenBank/DDBJ databases">
        <title>Whole genome shotgun sequence of Actinoplanes ferrugineus NBRC 15555.</title>
        <authorList>
            <person name="Komaki H."/>
            <person name="Tamura T."/>
        </authorList>
    </citation>
    <scope>NUCLEOTIDE SEQUENCE</scope>
    <source>
        <strain evidence="4">NBRC 15555</strain>
    </source>
</reference>
<evidence type="ECO:0000259" key="3">
    <source>
        <dbReference type="Pfam" id="PF23494"/>
    </source>
</evidence>
<keyword evidence="5" id="KW-1185">Reference proteome</keyword>
<proteinExistence type="predicted"/>
<dbReference type="InterPro" id="IPR057798">
    <property type="entry name" value="PH_YqeB"/>
</dbReference>
<organism evidence="4 5">
    <name type="scientific">Paractinoplanes ferrugineus</name>
    <dbReference type="NCBI Taxonomy" id="113564"/>
    <lineage>
        <taxon>Bacteria</taxon>
        <taxon>Bacillati</taxon>
        <taxon>Actinomycetota</taxon>
        <taxon>Actinomycetes</taxon>
        <taxon>Micromonosporales</taxon>
        <taxon>Micromonosporaceae</taxon>
        <taxon>Paractinoplanes</taxon>
    </lineage>
</organism>
<accession>A0A919J4V7</accession>
<evidence type="ECO:0000256" key="1">
    <source>
        <dbReference type="SAM" id="Phobius"/>
    </source>
</evidence>
<dbReference type="Pfam" id="PF23494">
    <property type="entry name" value="bPH_10"/>
    <property type="match status" value="1"/>
</dbReference>
<feature type="domain" description="Cysteinyl-tRNA ligase anticodon binding" evidence="2">
    <location>
        <begin position="167"/>
        <end position="216"/>
    </location>
</feature>
<evidence type="ECO:0000313" key="5">
    <source>
        <dbReference type="Proteomes" id="UP000598174"/>
    </source>
</evidence>
<dbReference type="AlphaFoldDB" id="A0A919J4V7"/>
<evidence type="ECO:0000313" key="4">
    <source>
        <dbReference type="EMBL" id="GIE13402.1"/>
    </source>
</evidence>
<feature type="transmembrane region" description="Helical" evidence="1">
    <location>
        <begin position="56"/>
        <end position="76"/>
    </location>
</feature>
<evidence type="ECO:0000259" key="2">
    <source>
        <dbReference type="Pfam" id="PF23493"/>
    </source>
</evidence>
<evidence type="ECO:0008006" key="6">
    <source>
        <dbReference type="Google" id="ProtNLM"/>
    </source>
</evidence>
<name>A0A919J4V7_9ACTN</name>
<gene>
    <name evidence="4" type="primary">yqeB</name>
    <name evidence="4" type="ORF">Afe05nite_52420</name>
</gene>
<keyword evidence="1" id="KW-0812">Transmembrane</keyword>
<keyword evidence="1" id="KW-1133">Transmembrane helix</keyword>
<keyword evidence="1" id="KW-0472">Membrane</keyword>
<comment type="caution">
    <text evidence="4">The sequence shown here is derived from an EMBL/GenBank/DDBJ whole genome shotgun (WGS) entry which is preliminary data.</text>
</comment>
<feature type="domain" description="YqeB PH" evidence="3">
    <location>
        <begin position="6"/>
        <end position="149"/>
    </location>
</feature>
<dbReference type="RefSeq" id="WP_203819853.1">
    <property type="nucleotide sequence ID" value="NZ_BAAABP010000027.1"/>
</dbReference>
<feature type="transmembrane region" description="Helical" evidence="1">
    <location>
        <begin position="12"/>
        <end position="36"/>
    </location>
</feature>
<sequence length="220" mass="24341">MIEQTTTVPTPSWARVLTWLGLPLAGGAMILMFLRVASWLPLPLPFGILRRLPEPAAGWIAISIGMALGLALASLVHREALTVQINPAEVVLSRPGVVNRVPLGQVAVAFHEHDQLILLGRTGRELAREPSYLSVRRIREAFLERGVAWTESDPYSSAYRRWVPGLPEIAATANALFEARQAALRSGDEGDGRELRAELARLGYVIRDEGKRQYWRYADG</sequence>
<dbReference type="Pfam" id="PF23493">
    <property type="entry name" value="CysS_C"/>
    <property type="match status" value="1"/>
</dbReference>